<reference evidence="3" key="1">
    <citation type="submission" date="2012-08" db="EMBL/GenBank/DDBJ databases">
        <title>The Genome Sequence of Wuchereria bancrofti.</title>
        <authorList>
            <person name="Nutman T.B."/>
            <person name="Fink D.L."/>
            <person name="Russ C."/>
            <person name="Young S."/>
            <person name="Zeng Q."/>
            <person name="Koehrsen M."/>
            <person name="Alvarado L."/>
            <person name="Berlin A."/>
            <person name="Chapman S.B."/>
            <person name="Chen Z."/>
            <person name="Freedman E."/>
            <person name="Gellesch M."/>
            <person name="Goldberg J."/>
            <person name="Griggs A."/>
            <person name="Gujja S."/>
            <person name="Heilman E.R."/>
            <person name="Heiman D."/>
            <person name="Hepburn T."/>
            <person name="Howarth C."/>
            <person name="Jen D."/>
            <person name="Larson L."/>
            <person name="Lewis B."/>
            <person name="Mehta T."/>
            <person name="Park D."/>
            <person name="Pearson M."/>
            <person name="Roberts A."/>
            <person name="Saif S."/>
            <person name="Shea T."/>
            <person name="Shenoy N."/>
            <person name="Sisk P."/>
            <person name="Stolte C."/>
            <person name="Sykes S."/>
            <person name="Walk T."/>
            <person name="White J."/>
            <person name="Yandava C."/>
            <person name="Haas B."/>
            <person name="Henn M.R."/>
            <person name="Nusbaum C."/>
            <person name="Birren B."/>
        </authorList>
    </citation>
    <scope>NUCLEOTIDE SEQUENCE [LARGE SCALE GENOMIC DNA]</scope>
    <source>
        <strain evidence="3">NA</strain>
    </source>
</reference>
<evidence type="ECO:0000313" key="2">
    <source>
        <dbReference type="EMBL" id="EJW80219.1"/>
    </source>
</evidence>
<feature type="non-terminal residue" evidence="2">
    <location>
        <position position="56"/>
    </location>
</feature>
<sequence>MYKVMLLVLLLYSALATEESNLIDSLHLPEEHIQYWVNRDSAVRNLCFKNEICRLK</sequence>
<evidence type="ECO:0000313" key="3">
    <source>
        <dbReference type="Proteomes" id="UP000004810"/>
    </source>
</evidence>
<organism evidence="2 3">
    <name type="scientific">Wuchereria bancrofti</name>
    <dbReference type="NCBI Taxonomy" id="6293"/>
    <lineage>
        <taxon>Eukaryota</taxon>
        <taxon>Metazoa</taxon>
        <taxon>Ecdysozoa</taxon>
        <taxon>Nematoda</taxon>
        <taxon>Chromadorea</taxon>
        <taxon>Rhabditida</taxon>
        <taxon>Spirurina</taxon>
        <taxon>Spiruromorpha</taxon>
        <taxon>Filarioidea</taxon>
        <taxon>Onchocercidae</taxon>
        <taxon>Wuchereria</taxon>
    </lineage>
</organism>
<protein>
    <submittedName>
        <fullName evidence="2">Uncharacterized protein</fullName>
    </submittedName>
</protein>
<name>J9EYJ1_WUCBA</name>
<keyword evidence="1" id="KW-0732">Signal</keyword>
<comment type="caution">
    <text evidence="2">The sequence shown here is derived from an EMBL/GenBank/DDBJ whole genome shotgun (WGS) entry which is preliminary data.</text>
</comment>
<dbReference type="Proteomes" id="UP000004810">
    <property type="component" value="Unassembled WGS sequence"/>
</dbReference>
<proteinExistence type="predicted"/>
<dbReference type="AlphaFoldDB" id="J9EYJ1"/>
<dbReference type="EMBL" id="ADBV01004711">
    <property type="protein sequence ID" value="EJW80219.1"/>
    <property type="molecule type" value="Genomic_DNA"/>
</dbReference>
<feature type="signal peptide" evidence="1">
    <location>
        <begin position="1"/>
        <end position="16"/>
    </location>
</feature>
<accession>J9EYJ1</accession>
<feature type="chain" id="PRO_5003822406" evidence="1">
    <location>
        <begin position="17"/>
        <end position="56"/>
    </location>
</feature>
<gene>
    <name evidence="2" type="ORF">WUBG_08867</name>
</gene>
<evidence type="ECO:0000256" key="1">
    <source>
        <dbReference type="SAM" id="SignalP"/>
    </source>
</evidence>